<keyword evidence="6" id="KW-0012">Acyltransferase</keyword>
<dbReference type="PROSITE" id="PS00439">
    <property type="entry name" value="ACYLTRANSF_C_1"/>
    <property type="match status" value="1"/>
</dbReference>
<dbReference type="CDD" id="cd00167">
    <property type="entry name" value="SANT"/>
    <property type="match status" value="1"/>
</dbReference>
<feature type="compositionally biased region" description="Polar residues" evidence="7">
    <location>
        <begin position="37"/>
        <end position="58"/>
    </location>
</feature>
<feature type="region of interest" description="Disordered" evidence="7">
    <location>
        <begin position="696"/>
        <end position="719"/>
    </location>
</feature>
<dbReference type="Gene3D" id="1.10.10.10">
    <property type="entry name" value="Winged helix-like DNA-binding domain superfamily/Winged helix DNA-binding domain"/>
    <property type="match status" value="1"/>
</dbReference>
<evidence type="ECO:0008006" key="13">
    <source>
        <dbReference type="Google" id="ProtNLM"/>
    </source>
</evidence>
<evidence type="ECO:0000256" key="6">
    <source>
        <dbReference type="ARBA" id="ARBA00023315"/>
    </source>
</evidence>
<dbReference type="Pfam" id="PF04433">
    <property type="entry name" value="SWIRM"/>
    <property type="match status" value="1"/>
</dbReference>
<dbReference type="CDD" id="cd02336">
    <property type="entry name" value="ZZ_RSC8"/>
    <property type="match status" value="1"/>
</dbReference>
<keyword evidence="2" id="KW-0808">Transferase</keyword>
<dbReference type="InterPro" id="IPR009057">
    <property type="entry name" value="Homeodomain-like_sf"/>
</dbReference>
<name>A0ABR0BME3_PURLI</name>
<accession>A0ABR0BME3</accession>
<dbReference type="PROSITE" id="PS50090">
    <property type="entry name" value="MYB_LIKE"/>
    <property type="match status" value="1"/>
</dbReference>
<protein>
    <recommendedName>
        <fullName evidence="13">Carnitine acetyl transferase</fullName>
    </recommendedName>
</protein>
<proteinExistence type="inferred from homology"/>
<feature type="compositionally biased region" description="Basic and acidic residues" evidence="7">
    <location>
        <begin position="1153"/>
        <end position="1164"/>
    </location>
</feature>
<evidence type="ECO:0000256" key="4">
    <source>
        <dbReference type="ARBA" id="ARBA00023163"/>
    </source>
</evidence>
<feature type="region of interest" description="Disordered" evidence="7">
    <location>
        <begin position="310"/>
        <end position="331"/>
    </location>
</feature>
<dbReference type="InterPro" id="IPR036388">
    <property type="entry name" value="WH-like_DNA-bd_sf"/>
</dbReference>
<keyword evidence="12" id="KW-1185">Reference proteome</keyword>
<feature type="domain" description="SWIRM" evidence="9">
    <location>
        <begin position="135"/>
        <end position="232"/>
    </location>
</feature>
<evidence type="ECO:0000313" key="12">
    <source>
        <dbReference type="Proteomes" id="UP001287286"/>
    </source>
</evidence>
<evidence type="ECO:0000259" key="8">
    <source>
        <dbReference type="PROSITE" id="PS50090"/>
    </source>
</evidence>
<evidence type="ECO:0000256" key="7">
    <source>
        <dbReference type="SAM" id="MobiDB-lite"/>
    </source>
</evidence>
<dbReference type="Gene3D" id="3.30.559.10">
    <property type="entry name" value="Chloramphenicol acetyltransferase-like domain"/>
    <property type="match status" value="1"/>
</dbReference>
<feature type="region of interest" description="Disordered" evidence="7">
    <location>
        <begin position="1"/>
        <end position="126"/>
    </location>
</feature>
<evidence type="ECO:0000256" key="2">
    <source>
        <dbReference type="ARBA" id="ARBA00022679"/>
    </source>
</evidence>
<dbReference type="PROSITE" id="PS51293">
    <property type="entry name" value="SANT"/>
    <property type="match status" value="1"/>
</dbReference>
<evidence type="ECO:0000256" key="5">
    <source>
        <dbReference type="ARBA" id="ARBA00023242"/>
    </source>
</evidence>
<sequence>MEDSATYGSPGNGASPNGNPILAQPPLQPDAGATDGQDVQMSETNANEATIKQDSTTPGPAVGSDEPLNAPDGPPAETTVRADEEMGDAPTDDAKQPAAAAGEDTVPVSDGQDSKSKETTESAAREHLVSQTHAIVLPSYSTWFDMNGIHGIERKAMAEFFNNRNRSKTPTVYKDYRDFMINTYRLNPAEYLTVTACRRNLAGDVCAIMRVHAFLEQWGLINYQVSLATVDADQRPSHVGPPFTGHFKIICDTPRGLQAWQPSADPVVLEGKKNQDTDRKASVSAAGKGDLNLEIGRNIYEANAKGAPVGKTEGKANGEAPATNGVSGADELTTTPVTKVNCHQCGNDCTRVYFHSTQTDPTSKAKYDVCPLCFTEGRLPANHTSSMYTKIENPAYATGLDRDSPWTDAEILRLLEGLERFDEDWGEIADHVGTRTREECVLQFLQLDIEEKYLGSEPAVNAPTGLSMLGSQHGQLPFSSVDNPVMSVVGFLASLANPASTAAAAHKSADELKRSLRKQLDGGRASGEDNGEGLEAERGNGSKNEDEEAPKGGDSMDVDVRQELTTTSTTMTTTTTTTTTTNKATLASVPLASIGARAAGFASHEEREMTRLVSAAANVTLQKLEMKLKYFNEMEEVLRAERRELERGRQQLLLDRLAFRRRTRNVEEKLKAAAAVGGEQGARIAHEAAASEADGLNLQPAGSTSSTLLPPSSDGQTKSHEVLGARYGRRWKQRHGFCFDFLSLTAHGAQEGTYGTRRYARERRGRVDSFPPATGGGHGVQVMSGRGAGAGGRRRPRRRRRRAGAAGSPVAACGLGSVPKPGVVGTPACRMQRRKTAAGFTEGAELAAGAVRAARFASVAARVVIILLVSAYSYKRCDVDGNLSFSCCLSCLPSYPCPSVPSAPFWSRSPEQSCGAQTLSGLARSPHPRPPAGCSFTSAVVAAPPPGDPPRPSGCSVGCARGLFQNPEGGLLVSASASSTVTSRAWGRRESRHVHVGSLATCLGSTEKKKKSRAVLVRPLVCKEPIRRGCPESESNPGRFFSLDAASLQILPPFPSPPSHRISRACEAPRHPPSLSLLAAAVCEPPVPTLALRHRPSQARYSFPSVHPSLRVRHHAVATCARARAFPYKYIAHAQSVPHPRAGHVDVRRALSRPEKQPPTHHDASASPRHAPNQEKQQLPASGFVSCCPFPEHSSGYAEDKSKGAMLRFQDSLPRLPVPTLEETAKRYLKSLHPLLSPAEFETSKAAVAEFVKPGGVGHRLQDKLVARREDPATKNWIYEWWNDAAYLAYRDPVVPYVSYFYSHRDDRARREPAKRAAAITAAVLEFKKLVDAGALEPEYMKKLPICMDSYKWMFNASRVAARPADHPVKFSAEGHQHIVAIRRNQFFKIDHHVGGKQLNASELERQFERVYALAAQRVAPVGALTSENRDVWADARVALLEASPRNKGLLEAIESASFVVCLDDAKPVTLEERAHQYWHGDGANRWYDKPLQFIVNDNGTSGFMGEHSMMDGTPTHRLNDYINDLIFGNKIDLSDPAVRSDLPEPQLLQFDITPQVQADIDRAVADFHRVISQHQLAVQAYQGYGKGLIKKFKCSPDAYVQMIIQLAYYKMYGKSRPTYESAATRRFQLGRTETCRTVSDESVAWCSAMADAALDDATRVDRFRKAINAHLEYITAASDGKGVDRHLFGLKKLLEPGEDVPAIYKDPAYGYSGSWYLSTSQLSSEFFNGYGWSQVIDGGFGIAYMINENSINFNVVSKGLGSDRMSYYLNEAAGEMRDLLLPTLESPKAKL</sequence>
<dbReference type="PANTHER" id="PTHR22589">
    <property type="entry name" value="CARNITINE O-ACYLTRANSFERASE"/>
    <property type="match status" value="1"/>
</dbReference>
<keyword evidence="3" id="KW-0805">Transcription regulation</keyword>
<feature type="region of interest" description="Disordered" evidence="7">
    <location>
        <begin position="769"/>
        <end position="807"/>
    </location>
</feature>
<evidence type="ECO:0000313" key="11">
    <source>
        <dbReference type="EMBL" id="KAK4083175.1"/>
    </source>
</evidence>
<feature type="region of interest" description="Disordered" evidence="7">
    <location>
        <begin position="518"/>
        <end position="556"/>
    </location>
</feature>
<dbReference type="InterPro" id="IPR041984">
    <property type="entry name" value="Rsc8/Ssr1/Ssr2_ZZ"/>
</dbReference>
<comment type="caution">
    <text evidence="11">The sequence shown here is derived from an EMBL/GenBank/DDBJ whole genome shotgun (WGS) entry which is preliminary data.</text>
</comment>
<dbReference type="InterPro" id="IPR039551">
    <property type="entry name" value="Cho/carn_acyl_trans"/>
</dbReference>
<feature type="compositionally biased region" description="Low complexity" evidence="7">
    <location>
        <begin position="703"/>
        <end position="713"/>
    </location>
</feature>
<dbReference type="Proteomes" id="UP001287286">
    <property type="component" value="Unassembled WGS sequence"/>
</dbReference>
<evidence type="ECO:0000256" key="1">
    <source>
        <dbReference type="ARBA" id="ARBA00005232"/>
    </source>
</evidence>
<feature type="domain" description="SANT" evidence="10">
    <location>
        <begin position="401"/>
        <end position="452"/>
    </location>
</feature>
<gene>
    <name evidence="11" type="ORF">Purlil1_10867</name>
</gene>
<dbReference type="PANTHER" id="PTHR22589:SF103">
    <property type="entry name" value="CARNITINE O-ACETYL-TRANSFERASE, ISOFORM A-RELATED"/>
    <property type="match status" value="1"/>
</dbReference>
<feature type="region of interest" description="Disordered" evidence="7">
    <location>
        <begin position="1153"/>
        <end position="1177"/>
    </location>
</feature>
<dbReference type="PROSITE" id="PS00440">
    <property type="entry name" value="ACYLTRANSF_C_2"/>
    <property type="match status" value="1"/>
</dbReference>
<reference evidence="11 12" key="1">
    <citation type="journal article" date="2024" name="Microbiol. Resour. Announc.">
        <title>Genome annotations for the ascomycete fungi Trichoderma harzianum, Trichoderma aggressivum, and Purpureocillium lilacinum.</title>
        <authorList>
            <person name="Beijen E.P.W."/>
            <person name="Ohm R.A."/>
        </authorList>
    </citation>
    <scope>NUCLEOTIDE SEQUENCE [LARGE SCALE GENOMIC DNA]</scope>
    <source>
        <strain evidence="11 12">CBS 150709</strain>
    </source>
</reference>
<feature type="domain" description="Myb-like" evidence="8">
    <location>
        <begin position="402"/>
        <end position="448"/>
    </location>
</feature>
<comment type="similarity">
    <text evidence="1">Belongs to the carnitine/choline acetyltransferase family.</text>
</comment>
<organism evidence="11 12">
    <name type="scientific">Purpureocillium lilacinum</name>
    <name type="common">Paecilomyces lilacinus</name>
    <dbReference type="NCBI Taxonomy" id="33203"/>
    <lineage>
        <taxon>Eukaryota</taxon>
        <taxon>Fungi</taxon>
        <taxon>Dikarya</taxon>
        <taxon>Ascomycota</taxon>
        <taxon>Pezizomycotina</taxon>
        <taxon>Sordariomycetes</taxon>
        <taxon>Hypocreomycetidae</taxon>
        <taxon>Hypocreales</taxon>
        <taxon>Ophiocordycipitaceae</taxon>
        <taxon>Purpureocillium</taxon>
    </lineage>
</organism>
<dbReference type="InterPro" id="IPR032451">
    <property type="entry name" value="SMARCC_C"/>
</dbReference>
<keyword evidence="5" id="KW-0539">Nucleus</keyword>
<evidence type="ECO:0000256" key="3">
    <source>
        <dbReference type="ARBA" id="ARBA00023015"/>
    </source>
</evidence>
<dbReference type="Gene3D" id="3.30.559.70">
    <property type="entry name" value="Choline/Carnitine o-acyltransferase, domain 2"/>
    <property type="match status" value="1"/>
</dbReference>
<dbReference type="InterPro" id="IPR042231">
    <property type="entry name" value="Cho/carn_acyl_trans_2"/>
</dbReference>
<dbReference type="SUPFAM" id="SSF52777">
    <property type="entry name" value="CoA-dependent acyltransferases"/>
    <property type="match status" value="2"/>
</dbReference>
<dbReference type="InterPro" id="IPR000542">
    <property type="entry name" value="Carn_acyl_trans"/>
</dbReference>
<dbReference type="InterPro" id="IPR023213">
    <property type="entry name" value="CAT-like_dom_sf"/>
</dbReference>
<dbReference type="Pfam" id="PF00755">
    <property type="entry name" value="Carn_acyltransf"/>
    <property type="match status" value="1"/>
</dbReference>
<dbReference type="PROSITE" id="PS50934">
    <property type="entry name" value="SWIRM"/>
    <property type="match status" value="1"/>
</dbReference>
<dbReference type="Gene3D" id="1.10.10.60">
    <property type="entry name" value="Homeodomain-like"/>
    <property type="match status" value="1"/>
</dbReference>
<dbReference type="Pfam" id="PF00249">
    <property type="entry name" value="Myb_DNA-binding"/>
    <property type="match status" value="1"/>
</dbReference>
<evidence type="ECO:0000259" key="9">
    <source>
        <dbReference type="PROSITE" id="PS50934"/>
    </source>
</evidence>
<dbReference type="InterPro" id="IPR001005">
    <property type="entry name" value="SANT/Myb"/>
</dbReference>
<dbReference type="InterPro" id="IPR007526">
    <property type="entry name" value="SWIRM"/>
</dbReference>
<dbReference type="InterPro" id="IPR017884">
    <property type="entry name" value="SANT_dom"/>
</dbReference>
<evidence type="ECO:0000259" key="10">
    <source>
        <dbReference type="PROSITE" id="PS51293"/>
    </source>
</evidence>
<dbReference type="SUPFAM" id="SSF46689">
    <property type="entry name" value="Homeodomain-like"/>
    <property type="match status" value="2"/>
</dbReference>
<dbReference type="SMART" id="SM00717">
    <property type="entry name" value="SANT"/>
    <property type="match status" value="1"/>
</dbReference>
<feature type="compositionally biased region" description="Basic and acidic residues" evidence="7">
    <location>
        <begin position="535"/>
        <end position="544"/>
    </location>
</feature>
<feature type="compositionally biased region" description="Basic and acidic residues" evidence="7">
    <location>
        <begin position="112"/>
        <end position="126"/>
    </location>
</feature>
<dbReference type="EMBL" id="JAWRVI010000059">
    <property type="protein sequence ID" value="KAK4083175.1"/>
    <property type="molecule type" value="Genomic_DNA"/>
</dbReference>
<keyword evidence="4" id="KW-0804">Transcription</keyword>
<feature type="compositionally biased region" description="Basic residues" evidence="7">
    <location>
        <begin position="792"/>
        <end position="803"/>
    </location>
</feature>
<dbReference type="Pfam" id="PF16495">
    <property type="entry name" value="SWIRM-assoc_1"/>
    <property type="match status" value="1"/>
</dbReference>
<feature type="compositionally biased region" description="Low complexity" evidence="7">
    <location>
        <begin position="8"/>
        <end position="20"/>
    </location>
</feature>